<reference evidence="4 5" key="1">
    <citation type="submission" date="2020-03" db="EMBL/GenBank/DDBJ databases">
        <title>Identification of Halomonas strains.</title>
        <authorList>
            <person name="Xiao Z."/>
            <person name="Dong F."/>
            <person name="Wang Z."/>
            <person name="Zhao J.-Y."/>
        </authorList>
    </citation>
    <scope>NUCLEOTIDE SEQUENCE [LARGE SCALE GENOMIC DNA]</scope>
    <source>
        <strain evidence="4 5">DX6</strain>
    </source>
</reference>
<dbReference type="InterPro" id="IPR011033">
    <property type="entry name" value="PRC_barrel-like_sf"/>
</dbReference>
<dbReference type="Pfam" id="PF05239">
    <property type="entry name" value="PRC"/>
    <property type="match status" value="1"/>
</dbReference>
<gene>
    <name evidence="4" type="ORF">HBJ55_06275</name>
</gene>
<feature type="region of interest" description="Disordered" evidence="1">
    <location>
        <begin position="27"/>
        <end position="53"/>
    </location>
</feature>
<dbReference type="PANTHER" id="PTHR36505">
    <property type="entry name" value="BLR1072 PROTEIN"/>
    <property type="match status" value="1"/>
</dbReference>
<feature type="chain" id="PRO_5047543885" evidence="2">
    <location>
        <begin position="26"/>
        <end position="195"/>
    </location>
</feature>
<protein>
    <submittedName>
        <fullName evidence="4">PRC-barrel domain containing protein</fullName>
    </submittedName>
</protein>
<organism evidence="4 5">
    <name type="scientific">Billgrantia bachuensis</name>
    <dbReference type="NCBI Taxonomy" id="2717286"/>
    <lineage>
        <taxon>Bacteria</taxon>
        <taxon>Pseudomonadati</taxon>
        <taxon>Pseudomonadota</taxon>
        <taxon>Gammaproteobacteria</taxon>
        <taxon>Oceanospirillales</taxon>
        <taxon>Halomonadaceae</taxon>
        <taxon>Billgrantia</taxon>
    </lineage>
</organism>
<accession>A0ABX0PR31</accession>
<evidence type="ECO:0000259" key="3">
    <source>
        <dbReference type="Pfam" id="PF05239"/>
    </source>
</evidence>
<dbReference type="RefSeq" id="WP_167112126.1">
    <property type="nucleotide sequence ID" value="NZ_JAAQTO010000013.1"/>
</dbReference>
<dbReference type="EMBL" id="JAAQTO010000013">
    <property type="protein sequence ID" value="NIC05026.1"/>
    <property type="molecule type" value="Genomic_DNA"/>
</dbReference>
<feature type="signal peptide" evidence="2">
    <location>
        <begin position="1"/>
        <end position="25"/>
    </location>
</feature>
<dbReference type="SUPFAM" id="SSF50346">
    <property type="entry name" value="PRC-barrel domain"/>
    <property type="match status" value="1"/>
</dbReference>
<feature type="domain" description="PRC-barrel" evidence="3">
    <location>
        <begin position="55"/>
        <end position="143"/>
    </location>
</feature>
<keyword evidence="5" id="KW-1185">Reference proteome</keyword>
<comment type="caution">
    <text evidence="4">The sequence shown here is derived from an EMBL/GenBank/DDBJ whole genome shotgun (WGS) entry which is preliminary data.</text>
</comment>
<evidence type="ECO:0000313" key="4">
    <source>
        <dbReference type="EMBL" id="NIC05026.1"/>
    </source>
</evidence>
<keyword evidence="2" id="KW-0732">Signal</keyword>
<feature type="region of interest" description="Disordered" evidence="1">
    <location>
        <begin position="170"/>
        <end position="195"/>
    </location>
</feature>
<proteinExistence type="predicted"/>
<dbReference type="Gene3D" id="2.30.30.240">
    <property type="entry name" value="PRC-barrel domain"/>
    <property type="match status" value="1"/>
</dbReference>
<evidence type="ECO:0000313" key="5">
    <source>
        <dbReference type="Proteomes" id="UP001318321"/>
    </source>
</evidence>
<dbReference type="Proteomes" id="UP001318321">
    <property type="component" value="Unassembled WGS sequence"/>
</dbReference>
<evidence type="ECO:0000256" key="2">
    <source>
        <dbReference type="SAM" id="SignalP"/>
    </source>
</evidence>
<dbReference type="PANTHER" id="PTHR36505:SF1">
    <property type="entry name" value="BLR1072 PROTEIN"/>
    <property type="match status" value="1"/>
</dbReference>
<sequence>MQKRLLTIAVAAVSGGLAFSGQAFAEQQENENGQDNGQQQEQNQQQAQSQGQGLYAAEDILDSDVYHSDNPDEDVGDVENILLDNEGKVSALVLNTGGLWGIGGDEVVVDIEHFTLETERDDNAAFGQGLVRHRILVDATEEELENFPTYDEQWFNDERNRRIEDRGAGMRGGVWRTTGAAGTGAVGDTDQDDSD</sequence>
<dbReference type="InterPro" id="IPR027275">
    <property type="entry name" value="PRC-brl_dom"/>
</dbReference>
<name>A0ABX0PR31_9GAMM</name>
<evidence type="ECO:0000256" key="1">
    <source>
        <dbReference type="SAM" id="MobiDB-lite"/>
    </source>
</evidence>